<dbReference type="InterPro" id="IPR017046">
    <property type="entry name" value="Prenylcysteine_Oxase1"/>
</dbReference>
<comment type="similarity">
    <text evidence="2">Belongs to the prenylcysteine oxidase family.</text>
</comment>
<dbReference type="Gene3D" id="3.50.50.60">
    <property type="entry name" value="FAD/NAD(P)-binding domain"/>
    <property type="match status" value="1"/>
</dbReference>
<comment type="cofactor">
    <cofactor evidence="1">
        <name>FAD</name>
        <dbReference type="ChEBI" id="CHEBI:57692"/>
    </cofactor>
</comment>
<keyword evidence="5" id="KW-0274">FAD</keyword>
<protein>
    <recommendedName>
        <fullName evidence="8">Prenylcysteine lyase domain-containing protein</fullName>
    </recommendedName>
</protein>
<dbReference type="InterPro" id="IPR010795">
    <property type="entry name" value="Prenylcys_lyase"/>
</dbReference>
<keyword evidence="7" id="KW-0325">Glycoprotein</keyword>
<dbReference type="EMBL" id="HBNR01081729">
    <property type="protein sequence ID" value="CAE4658913.1"/>
    <property type="molecule type" value="Transcribed_RNA"/>
</dbReference>
<organism evidence="9">
    <name type="scientific">Alexandrium monilatum</name>
    <dbReference type="NCBI Taxonomy" id="311494"/>
    <lineage>
        <taxon>Eukaryota</taxon>
        <taxon>Sar</taxon>
        <taxon>Alveolata</taxon>
        <taxon>Dinophyceae</taxon>
        <taxon>Gonyaulacales</taxon>
        <taxon>Pyrocystaceae</taxon>
        <taxon>Alexandrium</taxon>
    </lineage>
</organism>
<evidence type="ECO:0000256" key="2">
    <source>
        <dbReference type="ARBA" id="ARBA00009967"/>
    </source>
</evidence>
<sequence length="553" mass="59652">MERWSRARLPVATVVAASTLVLAPVALRRLHEVLFPLGKPLQRQPRLRRKFRVAILGAGVGGAALARWLRDLYGEDLELTVVNDGPVGGRIQALEASDGRTYEGGAAIISELNEYMIGFMRRLKLKEVTRVGVPVGIFDGRKFLFREADPLAAPLGLRGIAELQSAWRLISRYGLRALARLKGLMRHPAAPRFPRLYRALAGGEAYATPEALLRALGHECPGLTSDVAARWLAAGRPAGGGLPQRLIEELATGGMRSNYGGQGCDSLHALVGLVSIAGGFASRCFAVRGGNQQVPVGLLSSAQPERLLLRTTARAVRRAGSGSRQWEVLVEPDAPGEAMKGNGTPGARGELRSEGPFDLVAVAHPLERSSLRFEGLPAAPLPKGGFRRCVTHFVQGSLRRGLFTAATRSPPMAVLTVSWSSAPFYSIGLQMPVDLEGSREGRGMLDAALRGMPAIFKVFAPNELSEAQLDDIFEERQGPPKVLDWYAYPEYTVPQVLTPFLLDAEEGSLIYLNAIEQAASAMEMSAVSARNAANLAVRFVERRRGAGEQGEGF</sequence>
<evidence type="ECO:0000256" key="7">
    <source>
        <dbReference type="ARBA" id="ARBA00023180"/>
    </source>
</evidence>
<proteinExistence type="inferred from homology"/>
<dbReference type="GO" id="GO:0030327">
    <property type="term" value="P:prenylated protein catabolic process"/>
    <property type="evidence" value="ECO:0007669"/>
    <property type="project" value="TreeGrafter"/>
</dbReference>
<keyword evidence="4" id="KW-0732">Signal</keyword>
<evidence type="ECO:0000256" key="4">
    <source>
        <dbReference type="ARBA" id="ARBA00022729"/>
    </source>
</evidence>
<evidence type="ECO:0000259" key="8">
    <source>
        <dbReference type="Pfam" id="PF07156"/>
    </source>
</evidence>
<keyword evidence="6" id="KW-0560">Oxidoreductase</keyword>
<accession>A0A7S4SX60</accession>
<dbReference type="GO" id="GO:0030328">
    <property type="term" value="P:prenylcysteine catabolic process"/>
    <property type="evidence" value="ECO:0007669"/>
    <property type="project" value="InterPro"/>
</dbReference>
<reference evidence="9" key="1">
    <citation type="submission" date="2021-01" db="EMBL/GenBank/DDBJ databases">
        <authorList>
            <person name="Corre E."/>
            <person name="Pelletier E."/>
            <person name="Niang G."/>
            <person name="Scheremetjew M."/>
            <person name="Finn R."/>
            <person name="Kale V."/>
            <person name="Holt S."/>
            <person name="Cochrane G."/>
            <person name="Meng A."/>
            <person name="Brown T."/>
            <person name="Cohen L."/>
        </authorList>
    </citation>
    <scope>NUCLEOTIDE SEQUENCE</scope>
    <source>
        <strain evidence="9">CCMP3105</strain>
    </source>
</reference>
<dbReference type="GO" id="GO:0001735">
    <property type="term" value="F:prenylcysteine oxidase activity"/>
    <property type="evidence" value="ECO:0007669"/>
    <property type="project" value="InterPro"/>
</dbReference>
<evidence type="ECO:0000256" key="1">
    <source>
        <dbReference type="ARBA" id="ARBA00001974"/>
    </source>
</evidence>
<dbReference type="PANTHER" id="PTHR15944:SF0">
    <property type="entry name" value="PRENYLCYSTEINE LYASE DOMAIN-CONTAINING PROTEIN"/>
    <property type="match status" value="1"/>
</dbReference>
<evidence type="ECO:0000256" key="5">
    <source>
        <dbReference type="ARBA" id="ARBA00022827"/>
    </source>
</evidence>
<dbReference type="SUPFAM" id="SSF51905">
    <property type="entry name" value="FAD/NAD(P)-binding domain"/>
    <property type="match status" value="1"/>
</dbReference>
<dbReference type="Gene3D" id="1.10.405.20">
    <property type="match status" value="1"/>
</dbReference>
<evidence type="ECO:0000256" key="6">
    <source>
        <dbReference type="ARBA" id="ARBA00023002"/>
    </source>
</evidence>
<name>A0A7S4SX60_9DINO</name>
<gene>
    <name evidence="9" type="ORF">AMON00008_LOCUS58455</name>
</gene>
<dbReference type="AlphaFoldDB" id="A0A7S4SX60"/>
<keyword evidence="3" id="KW-0285">Flavoprotein</keyword>
<dbReference type="Pfam" id="PF07156">
    <property type="entry name" value="Prenylcys_lyase"/>
    <property type="match status" value="1"/>
</dbReference>
<dbReference type="PANTHER" id="PTHR15944">
    <property type="entry name" value="FARNESYLCYSTEINE LYASE"/>
    <property type="match status" value="1"/>
</dbReference>
<evidence type="ECO:0000313" key="9">
    <source>
        <dbReference type="EMBL" id="CAE4658913.1"/>
    </source>
</evidence>
<dbReference type="InterPro" id="IPR036188">
    <property type="entry name" value="FAD/NAD-bd_sf"/>
</dbReference>
<feature type="domain" description="Prenylcysteine lyase" evidence="8">
    <location>
        <begin position="165"/>
        <end position="538"/>
    </location>
</feature>
<evidence type="ECO:0000256" key="3">
    <source>
        <dbReference type="ARBA" id="ARBA00022630"/>
    </source>
</evidence>